<protein>
    <recommendedName>
        <fullName evidence="4">DUF4228 domain-containing protein</fullName>
    </recommendedName>
</protein>
<dbReference type="AlphaFoldDB" id="A0AAF1BG82"/>
<dbReference type="Proteomes" id="UP000077755">
    <property type="component" value="Chromosome 9"/>
</dbReference>
<evidence type="ECO:0000313" key="3">
    <source>
        <dbReference type="Proteomes" id="UP000077755"/>
    </source>
</evidence>
<feature type="region of interest" description="Disordered" evidence="1">
    <location>
        <begin position="101"/>
        <end position="133"/>
    </location>
</feature>
<name>A0AAF1BG82_DAUCS</name>
<organism evidence="2 3">
    <name type="scientific">Daucus carota subsp. sativus</name>
    <name type="common">Carrot</name>
    <dbReference type="NCBI Taxonomy" id="79200"/>
    <lineage>
        <taxon>Eukaryota</taxon>
        <taxon>Viridiplantae</taxon>
        <taxon>Streptophyta</taxon>
        <taxon>Embryophyta</taxon>
        <taxon>Tracheophyta</taxon>
        <taxon>Spermatophyta</taxon>
        <taxon>Magnoliopsida</taxon>
        <taxon>eudicotyledons</taxon>
        <taxon>Gunneridae</taxon>
        <taxon>Pentapetalae</taxon>
        <taxon>asterids</taxon>
        <taxon>campanulids</taxon>
        <taxon>Apiales</taxon>
        <taxon>Apiaceae</taxon>
        <taxon>Apioideae</taxon>
        <taxon>Scandiceae</taxon>
        <taxon>Daucinae</taxon>
        <taxon>Daucus</taxon>
        <taxon>Daucus sect. Daucus</taxon>
    </lineage>
</organism>
<proteinExistence type="predicted"/>
<sequence length="157" mass="17942">MSIQLKDITVRIIHAGGRQELYKTAIPASRLMEKYPGMCVARPEVFKKPQESILSAEEQLLPGQKYFIVPCTTVQKVKRRHSSKRKVKEPEVMLLDSKAASNVDDYSEESVRSSDFYESTSDSKKSNKRFVPPIQRSKSLRGYTWEPSLRSVEELSS</sequence>
<reference evidence="2" key="1">
    <citation type="journal article" date="2016" name="Nat. Genet.">
        <title>A high-quality carrot genome assembly provides new insights into carotenoid accumulation and asterid genome evolution.</title>
        <authorList>
            <person name="Iorizzo M."/>
            <person name="Ellison S."/>
            <person name="Senalik D."/>
            <person name="Zeng P."/>
            <person name="Satapoomin P."/>
            <person name="Huang J."/>
            <person name="Bowman M."/>
            <person name="Iovene M."/>
            <person name="Sanseverino W."/>
            <person name="Cavagnaro P."/>
            <person name="Yildiz M."/>
            <person name="Macko-Podgorni A."/>
            <person name="Moranska E."/>
            <person name="Grzebelus E."/>
            <person name="Grzebelus D."/>
            <person name="Ashrafi H."/>
            <person name="Zheng Z."/>
            <person name="Cheng S."/>
            <person name="Spooner D."/>
            <person name="Van Deynze A."/>
            <person name="Simon P."/>
        </authorList>
    </citation>
    <scope>NUCLEOTIDE SEQUENCE</scope>
    <source>
        <tissue evidence="2">Leaf</tissue>
    </source>
</reference>
<reference evidence="2" key="2">
    <citation type="submission" date="2022-03" db="EMBL/GenBank/DDBJ databases">
        <title>Draft title - Genomic analysis of global carrot germplasm unveils the trajectory of domestication and the origin of high carotenoid orange carrot.</title>
        <authorList>
            <person name="Iorizzo M."/>
            <person name="Ellison S."/>
            <person name="Senalik D."/>
            <person name="Macko-Podgorni A."/>
            <person name="Grzebelus D."/>
            <person name="Bostan H."/>
            <person name="Rolling W."/>
            <person name="Curaba J."/>
            <person name="Simon P."/>
        </authorList>
    </citation>
    <scope>NUCLEOTIDE SEQUENCE</scope>
    <source>
        <tissue evidence="2">Leaf</tissue>
    </source>
</reference>
<evidence type="ECO:0008006" key="4">
    <source>
        <dbReference type="Google" id="ProtNLM"/>
    </source>
</evidence>
<gene>
    <name evidence="2" type="ORF">DCAR_0936141</name>
</gene>
<evidence type="ECO:0000256" key="1">
    <source>
        <dbReference type="SAM" id="MobiDB-lite"/>
    </source>
</evidence>
<evidence type="ECO:0000313" key="2">
    <source>
        <dbReference type="EMBL" id="WOH16583.1"/>
    </source>
</evidence>
<keyword evidence="3" id="KW-1185">Reference proteome</keyword>
<dbReference type="InterPro" id="IPR025322">
    <property type="entry name" value="PADRE_dom"/>
</dbReference>
<accession>A0AAF1BG82</accession>
<dbReference type="PANTHER" id="PTHR33052">
    <property type="entry name" value="DUF4228 DOMAIN PROTEIN-RELATED"/>
    <property type="match status" value="1"/>
</dbReference>
<dbReference type="EMBL" id="CP093351">
    <property type="protein sequence ID" value="WOH16583.1"/>
    <property type="molecule type" value="Genomic_DNA"/>
</dbReference>
<dbReference type="Pfam" id="PF14009">
    <property type="entry name" value="PADRE"/>
    <property type="match status" value="1"/>
</dbReference>